<reference evidence="3" key="1">
    <citation type="journal article" date="2012" name="Science">
        <title>The Paleozoic origin of enzymatic lignin decomposition reconstructed from 31 fungal genomes.</title>
        <authorList>
            <person name="Floudas D."/>
            <person name="Binder M."/>
            <person name="Riley R."/>
            <person name="Barry K."/>
            <person name="Blanchette R.A."/>
            <person name="Henrissat B."/>
            <person name="Martinez A.T."/>
            <person name="Otillar R."/>
            <person name="Spatafora J.W."/>
            <person name="Yadav J.S."/>
            <person name="Aerts A."/>
            <person name="Benoit I."/>
            <person name="Boyd A."/>
            <person name="Carlson A."/>
            <person name="Copeland A."/>
            <person name="Coutinho P.M."/>
            <person name="de Vries R.P."/>
            <person name="Ferreira P."/>
            <person name="Findley K."/>
            <person name="Foster B."/>
            <person name="Gaskell J."/>
            <person name="Glotzer D."/>
            <person name="Gorecki P."/>
            <person name="Heitman J."/>
            <person name="Hesse C."/>
            <person name="Hori C."/>
            <person name="Igarashi K."/>
            <person name="Jurgens J.A."/>
            <person name="Kallen N."/>
            <person name="Kersten P."/>
            <person name="Kohler A."/>
            <person name="Kuees U."/>
            <person name="Kumar T.K.A."/>
            <person name="Kuo A."/>
            <person name="LaButti K."/>
            <person name="Larrondo L.F."/>
            <person name="Lindquist E."/>
            <person name="Ling A."/>
            <person name="Lombard V."/>
            <person name="Lucas S."/>
            <person name="Lundell T."/>
            <person name="Martin R."/>
            <person name="McLaughlin D.J."/>
            <person name="Morgenstern I."/>
            <person name="Morin E."/>
            <person name="Murat C."/>
            <person name="Nagy L.G."/>
            <person name="Nolan M."/>
            <person name="Ohm R.A."/>
            <person name="Patyshakuliyeva A."/>
            <person name="Rokas A."/>
            <person name="Ruiz-Duenas F.J."/>
            <person name="Sabat G."/>
            <person name="Salamov A."/>
            <person name="Samejima M."/>
            <person name="Schmutz J."/>
            <person name="Slot J.C."/>
            <person name="St John F."/>
            <person name="Stenlid J."/>
            <person name="Sun H."/>
            <person name="Sun S."/>
            <person name="Syed K."/>
            <person name="Tsang A."/>
            <person name="Wiebenga A."/>
            <person name="Young D."/>
            <person name="Pisabarro A."/>
            <person name="Eastwood D.C."/>
            <person name="Martin F."/>
            <person name="Cullen D."/>
            <person name="Grigoriev I.V."/>
            <person name="Hibbett D.S."/>
        </authorList>
    </citation>
    <scope>NUCLEOTIDE SEQUENCE [LARGE SCALE GENOMIC DNA]</scope>
    <source>
        <strain evidence="3">MF3/22</strain>
    </source>
</reference>
<accession>R7SGE3</accession>
<sequence length="508" mass="56606">MTIESRSIRGHVVVGVLPAWGHAKSSCALLSTLVRYRPVLGTIIIASFLTEKIERELDAQFLPEVEDDLRRLIRVVGVEIGPNLFDTTMYNANFMKEYEKLLNGKHAETESGYAVDTVEPGPPQLVILDFFLYSTLKSIRVVHSVPIYALQSGLASAMLFKFGPEGAHTHLAEEIEAIPYTDEDAIAEEADRLNQRSTGRVIKVPGLPPMYDHERTTQFATLPKGVGFIESVAHKFLQECDGAIMNTNRIYEAAGIKAFEDWFTGRPVISTGPFESPLIPRHEVEQNSNLEAMAFLDSALQKYGPNSVVYMSFGSAFWPSEVEKTRAIIDLMIKERVPFIFAHASPFSAMPEDMTEKIKASGFGYSSNWVPQRAILDHKACGWFITHCGHNSIFEALSAGVPLICWPFAADQPLAAAMIVEEHNVGYELFEVRTGDGLLPIHRLGDKVPEGTVDSVKREFSETLQKMRGQDGAEKRANTQKFRDEFAKLWAPGGENWDAIKRVADIIQ</sequence>
<dbReference type="GeneID" id="18670862"/>
<dbReference type="PANTHER" id="PTHR48049:SF132">
    <property type="entry name" value="GLYCOSYLTRANSFERASE"/>
    <property type="match status" value="1"/>
</dbReference>
<dbReference type="EMBL" id="JH717985">
    <property type="protein sequence ID" value="EJC97776.1"/>
    <property type="molecule type" value="Genomic_DNA"/>
</dbReference>
<dbReference type="OMA" id="ITHEWEE"/>
<organism evidence="2 3">
    <name type="scientific">Fomitiporia mediterranea (strain MF3/22)</name>
    <name type="common">Grapevine white-rot fungus</name>
    <dbReference type="NCBI Taxonomy" id="694068"/>
    <lineage>
        <taxon>Eukaryota</taxon>
        <taxon>Fungi</taxon>
        <taxon>Dikarya</taxon>
        <taxon>Basidiomycota</taxon>
        <taxon>Agaricomycotina</taxon>
        <taxon>Agaricomycetes</taxon>
        <taxon>Hymenochaetales</taxon>
        <taxon>Hymenochaetaceae</taxon>
        <taxon>Fomitiporia</taxon>
    </lineage>
</organism>
<gene>
    <name evidence="2" type="ORF">FOMMEDRAFT_115114</name>
</gene>
<keyword evidence="1 2" id="KW-0808">Transferase</keyword>
<dbReference type="SUPFAM" id="SSF53756">
    <property type="entry name" value="UDP-Glycosyltransferase/glycogen phosphorylase"/>
    <property type="match status" value="1"/>
</dbReference>
<protein>
    <submittedName>
        <fullName evidence="2">UDP-Glycosyltransferase/glycogen phosphorylase</fullName>
    </submittedName>
</protein>
<dbReference type="Proteomes" id="UP000053630">
    <property type="component" value="Unassembled WGS sequence"/>
</dbReference>
<name>R7SGE3_FOMME</name>
<evidence type="ECO:0000256" key="1">
    <source>
        <dbReference type="ARBA" id="ARBA00022679"/>
    </source>
</evidence>
<dbReference type="AlphaFoldDB" id="R7SGE3"/>
<dbReference type="GO" id="GO:0035251">
    <property type="term" value="F:UDP-glucosyltransferase activity"/>
    <property type="evidence" value="ECO:0007669"/>
    <property type="project" value="InterPro"/>
</dbReference>
<dbReference type="CDD" id="cd03784">
    <property type="entry name" value="GT1_Gtf-like"/>
    <property type="match status" value="1"/>
</dbReference>
<dbReference type="Pfam" id="PF00201">
    <property type="entry name" value="UDPGT"/>
    <property type="match status" value="1"/>
</dbReference>
<dbReference type="KEGG" id="fme:FOMMEDRAFT_115114"/>
<dbReference type="eggNOG" id="KOG1192">
    <property type="taxonomic scope" value="Eukaryota"/>
</dbReference>
<dbReference type="OrthoDB" id="5835829at2759"/>
<dbReference type="Gene3D" id="3.40.50.2000">
    <property type="entry name" value="Glycogen Phosphorylase B"/>
    <property type="match status" value="2"/>
</dbReference>
<keyword evidence="3" id="KW-1185">Reference proteome</keyword>
<dbReference type="InterPro" id="IPR050481">
    <property type="entry name" value="UDP-glycosyltransf_plant"/>
</dbReference>
<dbReference type="PANTHER" id="PTHR48049">
    <property type="entry name" value="GLYCOSYLTRANSFERASE"/>
    <property type="match status" value="1"/>
</dbReference>
<evidence type="ECO:0000313" key="3">
    <source>
        <dbReference type="Proteomes" id="UP000053630"/>
    </source>
</evidence>
<evidence type="ECO:0000313" key="2">
    <source>
        <dbReference type="EMBL" id="EJC97776.1"/>
    </source>
</evidence>
<proteinExistence type="predicted"/>
<dbReference type="RefSeq" id="XP_007271993.1">
    <property type="nucleotide sequence ID" value="XM_007271931.1"/>
</dbReference>
<dbReference type="InterPro" id="IPR002213">
    <property type="entry name" value="UDP_glucos_trans"/>
</dbReference>